<name>A0A1J5HGW8_9BACT</name>
<dbReference type="GO" id="GO:0006355">
    <property type="term" value="P:regulation of DNA-templated transcription"/>
    <property type="evidence" value="ECO:0007669"/>
    <property type="project" value="InterPro"/>
</dbReference>
<dbReference type="GO" id="GO:0016747">
    <property type="term" value="F:acyltransferase activity, transferring groups other than amino-acyl groups"/>
    <property type="evidence" value="ECO:0007669"/>
    <property type="project" value="InterPro"/>
</dbReference>
<dbReference type="Gene3D" id="3.40.630.30">
    <property type="match status" value="1"/>
</dbReference>
<dbReference type="PROSITE" id="PS51755">
    <property type="entry name" value="OMPR_PHOB"/>
    <property type="match status" value="1"/>
</dbReference>
<dbReference type="InterPro" id="IPR001867">
    <property type="entry name" value="OmpR/PhoB-type_DNA-bd"/>
</dbReference>
<dbReference type="InterPro" id="IPR000182">
    <property type="entry name" value="GNAT_dom"/>
</dbReference>
<dbReference type="Gene3D" id="1.10.10.10">
    <property type="entry name" value="Winged helix-like DNA-binding domain superfamily/Winged helix DNA-binding domain"/>
    <property type="match status" value="1"/>
</dbReference>
<evidence type="ECO:0000313" key="4">
    <source>
        <dbReference type="EMBL" id="OIP83699.1"/>
    </source>
</evidence>
<dbReference type="SUPFAM" id="SSF46894">
    <property type="entry name" value="C-terminal effector domain of the bipartite response regulators"/>
    <property type="match status" value="1"/>
</dbReference>
<dbReference type="AlphaFoldDB" id="A0A1J5HGW8"/>
<dbReference type="Pfam" id="PF13302">
    <property type="entry name" value="Acetyltransf_3"/>
    <property type="match status" value="1"/>
</dbReference>
<dbReference type="InterPro" id="IPR016181">
    <property type="entry name" value="Acyl_CoA_acyltransferase"/>
</dbReference>
<dbReference type="GO" id="GO:0003677">
    <property type="term" value="F:DNA binding"/>
    <property type="evidence" value="ECO:0007669"/>
    <property type="project" value="UniProtKB-UniRule"/>
</dbReference>
<dbReference type="EMBL" id="MNZM01000077">
    <property type="protein sequence ID" value="OIP83699.1"/>
    <property type="molecule type" value="Genomic_DNA"/>
</dbReference>
<gene>
    <name evidence="4" type="ORF">AUK04_03110</name>
</gene>
<proteinExistence type="predicted"/>
<comment type="caution">
    <text evidence="4">The sequence shown here is derived from an EMBL/GenBank/DDBJ whole genome shotgun (WGS) entry which is preliminary data.</text>
</comment>
<dbReference type="SMART" id="SM00862">
    <property type="entry name" value="Trans_reg_C"/>
    <property type="match status" value="1"/>
</dbReference>
<evidence type="ECO:0000256" key="1">
    <source>
        <dbReference type="ARBA" id="ARBA00023125"/>
    </source>
</evidence>
<evidence type="ECO:0000313" key="5">
    <source>
        <dbReference type="Proteomes" id="UP000183758"/>
    </source>
</evidence>
<evidence type="ECO:0000259" key="3">
    <source>
        <dbReference type="PROSITE" id="PS51755"/>
    </source>
</evidence>
<dbReference type="Proteomes" id="UP000183758">
    <property type="component" value="Unassembled WGS sequence"/>
</dbReference>
<feature type="DNA-binding region" description="OmpR/PhoB-type" evidence="2">
    <location>
        <begin position="216"/>
        <end position="319"/>
    </location>
</feature>
<sequence length="485" mass="56850">MNITYIFPPLTEQQPKIDWVIKQKGKSILTYQVDCRLLDHVSVSNFFELFLSVCNNRKSKMGQVGNCVTKINTLLNHKKQPILIIIKNIQYLLPLLGSILLKLMVIKENSHNIISYLFTTTDCLYSDRIYEQLKALPLILDKVQYFGYKKFDYNLRESEIIWNSLSEIQRRLIRRILIGETVRKEEFAADIDYLIKTGIISNKKQTYTINLPLLTNILLKSSTQSLKLHNHTVWSGEELMTAKFSAKQNHILRLLLENVGKVVSQDQIADNLWDTKDSENKFSVWAIDKFIQRLRLRMKQNLIADKIIAIKTKGYCYQNTTHCIRTEELIIKDGLKFILMENNKDNVYFYNKAFQKKQLRKVLWQSTPKTDKEIIDWIKEVTTAESHYYFSIWKNKKMIGHVGLDRINCLNQSARMGFFLDNPKLWDKFGKTIFSVMINEAKNRFHLQFLSADVAGDEPTQIRILEQLGFKKDLVKKSLLTLELF</sequence>
<keyword evidence="1 2" id="KW-0238">DNA-binding</keyword>
<dbReference type="GO" id="GO:0000160">
    <property type="term" value="P:phosphorelay signal transduction system"/>
    <property type="evidence" value="ECO:0007669"/>
    <property type="project" value="InterPro"/>
</dbReference>
<dbReference type="InterPro" id="IPR036388">
    <property type="entry name" value="WH-like_DNA-bd_sf"/>
</dbReference>
<accession>A0A1J5HGW8</accession>
<evidence type="ECO:0000256" key="2">
    <source>
        <dbReference type="PROSITE-ProRule" id="PRU01091"/>
    </source>
</evidence>
<protein>
    <recommendedName>
        <fullName evidence="3">OmpR/PhoB-type domain-containing protein</fullName>
    </recommendedName>
</protein>
<dbReference type="SUPFAM" id="SSF55729">
    <property type="entry name" value="Acyl-CoA N-acyltransferases (Nat)"/>
    <property type="match status" value="1"/>
</dbReference>
<dbReference type="InterPro" id="IPR016032">
    <property type="entry name" value="Sig_transdc_resp-reg_C-effctor"/>
</dbReference>
<feature type="domain" description="OmpR/PhoB-type" evidence="3">
    <location>
        <begin position="216"/>
        <end position="319"/>
    </location>
</feature>
<reference evidence="4 5" key="1">
    <citation type="journal article" date="2016" name="Environ. Microbiol.">
        <title>Genomic resolution of a cold subsurface aquifer community provides metabolic insights for novel microbes adapted to high CO concentrations.</title>
        <authorList>
            <person name="Probst A.J."/>
            <person name="Castelle C.J."/>
            <person name="Singh A."/>
            <person name="Brown C.T."/>
            <person name="Anantharaman K."/>
            <person name="Sharon I."/>
            <person name="Hug L.A."/>
            <person name="Burstein D."/>
            <person name="Emerson J.B."/>
            <person name="Thomas B.C."/>
            <person name="Banfield J.F."/>
        </authorList>
    </citation>
    <scope>NUCLEOTIDE SEQUENCE [LARGE SCALE GENOMIC DNA]</scope>
    <source>
        <strain evidence="4">CG2_30_33_16</strain>
    </source>
</reference>
<organism evidence="4 5">
    <name type="scientific">Candidatus Roizmanbacteria bacterium CG2_30_33_16</name>
    <dbReference type="NCBI Taxonomy" id="1805340"/>
    <lineage>
        <taxon>Bacteria</taxon>
        <taxon>Candidatus Roizmaniibacteriota</taxon>
    </lineage>
</organism>
<dbReference type="Pfam" id="PF00486">
    <property type="entry name" value="Trans_reg_C"/>
    <property type="match status" value="1"/>
</dbReference>